<dbReference type="Proteomes" id="UP001208570">
    <property type="component" value="Unassembled WGS sequence"/>
</dbReference>
<evidence type="ECO:0000313" key="4">
    <source>
        <dbReference type="Proteomes" id="UP001208570"/>
    </source>
</evidence>
<dbReference type="EC" id="2.4.2.-" evidence="1"/>
<organism evidence="3 4">
    <name type="scientific">Paralvinella palmiformis</name>
    <dbReference type="NCBI Taxonomy" id="53620"/>
    <lineage>
        <taxon>Eukaryota</taxon>
        <taxon>Metazoa</taxon>
        <taxon>Spiralia</taxon>
        <taxon>Lophotrochozoa</taxon>
        <taxon>Annelida</taxon>
        <taxon>Polychaeta</taxon>
        <taxon>Sedentaria</taxon>
        <taxon>Canalipalpata</taxon>
        <taxon>Terebellida</taxon>
        <taxon>Terebelliformia</taxon>
        <taxon>Alvinellidae</taxon>
        <taxon>Paralvinella</taxon>
    </lineage>
</organism>
<dbReference type="InterPro" id="IPR051712">
    <property type="entry name" value="ARTD-AVP"/>
</dbReference>
<dbReference type="GO" id="GO:0005634">
    <property type="term" value="C:nucleus"/>
    <property type="evidence" value="ECO:0007669"/>
    <property type="project" value="TreeGrafter"/>
</dbReference>
<proteinExistence type="predicted"/>
<dbReference type="PANTHER" id="PTHR45740:SF6">
    <property type="entry name" value="PROTEIN MONO-ADP-RIBOSYLTRANSFERASE PARP12"/>
    <property type="match status" value="1"/>
</dbReference>
<evidence type="ECO:0000256" key="1">
    <source>
        <dbReference type="RuleBase" id="RU362114"/>
    </source>
</evidence>
<dbReference type="EMBL" id="JAODUP010000795">
    <property type="protein sequence ID" value="KAK2143971.1"/>
    <property type="molecule type" value="Genomic_DNA"/>
</dbReference>
<evidence type="ECO:0000259" key="2">
    <source>
        <dbReference type="PROSITE" id="PS51059"/>
    </source>
</evidence>
<keyword evidence="1" id="KW-0808">Transferase</keyword>
<keyword evidence="1" id="KW-0328">Glycosyltransferase</keyword>
<sequence>MIQRNKTTGTERQIRRRPMFRITKQINDPSSGDLPNEIPVRASASLDVPPYWDKHGTGENSSFKIVKIQPAGRTAEEFGKVQNRFTETMAPEDYKILSIKRIQNLELWEGYQWKYNWMKKKTNNSSKSFEKLLFHGTKDEYVDAIVRQGFDWRLSGMSTGTLYGKGSYFARDANYSSNYANSRMFLVRVLVGDYICGKRTYLVPPNKPGSDTDRYHSCVDNMQHPSIFVTFEHQQAYPEYIITYSYEKKVVKGQ</sequence>
<reference evidence="3" key="1">
    <citation type="journal article" date="2023" name="Mol. Biol. Evol.">
        <title>Third-Generation Sequencing Reveals the Adaptive Role of the Epigenome in Three Deep-Sea Polychaetes.</title>
        <authorList>
            <person name="Perez M."/>
            <person name="Aroh O."/>
            <person name="Sun Y."/>
            <person name="Lan Y."/>
            <person name="Juniper S.K."/>
            <person name="Young C.R."/>
            <person name="Angers B."/>
            <person name="Qian P.Y."/>
        </authorList>
    </citation>
    <scope>NUCLEOTIDE SEQUENCE</scope>
    <source>
        <strain evidence="3">P08H-3</strain>
    </source>
</reference>
<feature type="domain" description="PARP catalytic" evidence="2">
    <location>
        <begin position="54"/>
        <end position="254"/>
    </location>
</feature>
<dbReference type="GO" id="GO:1990404">
    <property type="term" value="F:NAD+-protein mono-ADP-ribosyltransferase activity"/>
    <property type="evidence" value="ECO:0007669"/>
    <property type="project" value="TreeGrafter"/>
</dbReference>
<comment type="caution">
    <text evidence="3">The sequence shown here is derived from an EMBL/GenBank/DDBJ whole genome shotgun (WGS) entry which is preliminary data.</text>
</comment>
<keyword evidence="4" id="KW-1185">Reference proteome</keyword>
<dbReference type="GO" id="GO:0003950">
    <property type="term" value="F:NAD+ poly-ADP-ribosyltransferase activity"/>
    <property type="evidence" value="ECO:0007669"/>
    <property type="project" value="UniProtKB-UniRule"/>
</dbReference>
<dbReference type="AlphaFoldDB" id="A0AAD9IZQ7"/>
<protein>
    <recommendedName>
        <fullName evidence="1">Poly [ADP-ribose] polymerase</fullName>
        <shortName evidence="1">PARP</shortName>
        <ecNumber evidence="1">2.4.2.-</ecNumber>
    </recommendedName>
</protein>
<dbReference type="PANTHER" id="PTHR45740">
    <property type="entry name" value="POLY [ADP-RIBOSE] POLYMERASE"/>
    <property type="match status" value="1"/>
</dbReference>
<evidence type="ECO:0000313" key="3">
    <source>
        <dbReference type="EMBL" id="KAK2143971.1"/>
    </source>
</evidence>
<dbReference type="InterPro" id="IPR012317">
    <property type="entry name" value="Poly(ADP-ribose)pol_cat_dom"/>
</dbReference>
<dbReference type="Gene3D" id="3.90.228.10">
    <property type="match status" value="1"/>
</dbReference>
<accession>A0AAD9IZQ7</accession>
<dbReference type="PROSITE" id="PS51059">
    <property type="entry name" value="PARP_CATALYTIC"/>
    <property type="match status" value="1"/>
</dbReference>
<dbReference type="Pfam" id="PF00644">
    <property type="entry name" value="PARP"/>
    <property type="match status" value="1"/>
</dbReference>
<dbReference type="CDD" id="cd01439">
    <property type="entry name" value="TCCD_inducible_PARP_like"/>
    <property type="match status" value="1"/>
</dbReference>
<gene>
    <name evidence="3" type="ORF">LSH36_795g00055</name>
</gene>
<keyword evidence="1" id="KW-0520">NAD</keyword>
<dbReference type="SUPFAM" id="SSF56399">
    <property type="entry name" value="ADP-ribosylation"/>
    <property type="match status" value="1"/>
</dbReference>
<name>A0AAD9IZQ7_9ANNE</name>